<gene>
    <name evidence="3" type="ORF">F0919_06415</name>
</gene>
<dbReference type="CDD" id="cd00146">
    <property type="entry name" value="PKD"/>
    <property type="match status" value="1"/>
</dbReference>
<dbReference type="Pfam" id="PF18911">
    <property type="entry name" value="PKD_4"/>
    <property type="match status" value="1"/>
</dbReference>
<dbReference type="InterPro" id="IPR035986">
    <property type="entry name" value="PKD_dom_sf"/>
</dbReference>
<evidence type="ECO:0000259" key="2">
    <source>
        <dbReference type="PROSITE" id="PS50093"/>
    </source>
</evidence>
<evidence type="ECO:0000313" key="4">
    <source>
        <dbReference type="Proteomes" id="UP000323632"/>
    </source>
</evidence>
<keyword evidence="4" id="KW-1185">Reference proteome</keyword>
<dbReference type="Gene3D" id="2.60.40.10">
    <property type="entry name" value="Immunoglobulins"/>
    <property type="match status" value="1"/>
</dbReference>
<proteinExistence type="predicted"/>
<feature type="domain" description="PKD" evidence="2">
    <location>
        <begin position="440"/>
        <end position="495"/>
    </location>
</feature>
<dbReference type="InterPro" id="IPR044023">
    <property type="entry name" value="Ig_7"/>
</dbReference>
<protein>
    <submittedName>
        <fullName evidence="3">T9SS type A sorting domain-containing protein</fullName>
    </submittedName>
</protein>
<dbReference type="InterPro" id="IPR026444">
    <property type="entry name" value="Secre_tail"/>
</dbReference>
<dbReference type="InterPro" id="IPR022409">
    <property type="entry name" value="PKD/Chitinase_dom"/>
</dbReference>
<dbReference type="RefSeq" id="WP_150031877.1">
    <property type="nucleotide sequence ID" value="NZ_VWSH01000001.1"/>
</dbReference>
<dbReference type="PROSITE" id="PS50093">
    <property type="entry name" value="PKD"/>
    <property type="match status" value="1"/>
</dbReference>
<reference evidence="3 4" key="1">
    <citation type="submission" date="2019-09" db="EMBL/GenBank/DDBJ databases">
        <title>Genome sequence and assembly of Taibaiella sp.</title>
        <authorList>
            <person name="Chhetri G."/>
        </authorList>
    </citation>
    <scope>NUCLEOTIDE SEQUENCE [LARGE SCALE GENOMIC DNA]</scope>
    <source>
        <strain evidence="3 4">KVB11</strain>
    </source>
</reference>
<organism evidence="3 4">
    <name type="scientific">Taibaiella lutea</name>
    <dbReference type="NCBI Taxonomy" id="2608001"/>
    <lineage>
        <taxon>Bacteria</taxon>
        <taxon>Pseudomonadati</taxon>
        <taxon>Bacteroidota</taxon>
        <taxon>Chitinophagia</taxon>
        <taxon>Chitinophagales</taxon>
        <taxon>Chitinophagaceae</taxon>
        <taxon>Taibaiella</taxon>
    </lineage>
</organism>
<dbReference type="InterPro" id="IPR000601">
    <property type="entry name" value="PKD_dom"/>
</dbReference>
<dbReference type="SUPFAM" id="SSF49299">
    <property type="entry name" value="PKD domain"/>
    <property type="match status" value="1"/>
</dbReference>
<dbReference type="Pfam" id="PF18962">
    <property type="entry name" value="Por_Secre_tail"/>
    <property type="match status" value="1"/>
</dbReference>
<dbReference type="AlphaFoldDB" id="A0A5M6CTL3"/>
<evidence type="ECO:0000256" key="1">
    <source>
        <dbReference type="SAM" id="SignalP"/>
    </source>
</evidence>
<name>A0A5M6CTL3_9BACT</name>
<dbReference type="InterPro" id="IPR013783">
    <property type="entry name" value="Ig-like_fold"/>
</dbReference>
<dbReference type="SMART" id="SM00089">
    <property type="entry name" value="PKD"/>
    <property type="match status" value="2"/>
</dbReference>
<feature type="signal peptide" evidence="1">
    <location>
        <begin position="1"/>
        <end position="19"/>
    </location>
</feature>
<keyword evidence="1" id="KW-0732">Signal</keyword>
<dbReference type="Proteomes" id="UP000323632">
    <property type="component" value="Unassembled WGS sequence"/>
</dbReference>
<evidence type="ECO:0000313" key="3">
    <source>
        <dbReference type="EMBL" id="KAA5537302.1"/>
    </source>
</evidence>
<feature type="chain" id="PRO_5024444191" evidence="1">
    <location>
        <begin position="20"/>
        <end position="584"/>
    </location>
</feature>
<sequence length="584" mass="62841">MKKLLLSLLFLLFATQMFASLRQTKYRWRNDDGNETTATWKAAENTPITVNDTSRFRLRLELDNDNADGDISIVENTLEYSSDNGSTWTVMDNSAGQAFAYTTSLNVSNNQATTNQMGSTTFGTFVAGHIIAGSAGPSSMNLGDAARTEMEWVIKPTLDALPNTTYIFQISGQEDLALVNPQINTGCIGAMILSKHDSSSCGPGTVPLNATCTGNATVQWYDAPAGGNLLTTGNSFTTPSLSTTTTYYVSAKRNITPFCESPRTAVTATIYPVPSVNLGPNVTVCSNVPVTLNAGGSYAYLWDNGSTNITRTVNAPGTYFVTVTGIGNCKKSDTVIVNHNPLPIVNLGNDTIVCPGVIITLDAGNAGSTYLWNDGFTAQTRDVGETGNYAVVVTNEFNCTATDNVSITIKSFPLGEINAVKGSPATYTFNVLGALFATEYQWDFGDGSPVALGFFQQHTYAHNGIYTVHLTMVGDCDSTSNSYRQRTVDVYDAASTTGIGNTALKDVFSFYPNPANETVNVTFDNALKIEDIEVFNILGQKIRLPYTVSASGITLRVTQLSNGIYSMKINTDKGSVIQKFEIRR</sequence>
<dbReference type="NCBIfam" id="TIGR04183">
    <property type="entry name" value="Por_Secre_tail"/>
    <property type="match status" value="1"/>
</dbReference>
<dbReference type="Pfam" id="PF19081">
    <property type="entry name" value="Ig_7"/>
    <property type="match status" value="1"/>
</dbReference>
<comment type="caution">
    <text evidence="3">The sequence shown here is derived from an EMBL/GenBank/DDBJ whole genome shotgun (WGS) entry which is preliminary data.</text>
</comment>
<accession>A0A5M6CTL3</accession>
<dbReference type="EMBL" id="VWSH01000001">
    <property type="protein sequence ID" value="KAA5537302.1"/>
    <property type="molecule type" value="Genomic_DNA"/>
</dbReference>